<gene>
    <name evidence="7" type="primary">LOC118429401</name>
</gene>
<dbReference type="InterPro" id="IPR001304">
    <property type="entry name" value="C-type_lectin-like"/>
</dbReference>
<feature type="domain" description="Sushi" evidence="5">
    <location>
        <begin position="155"/>
        <end position="217"/>
    </location>
</feature>
<reference evidence="6" key="1">
    <citation type="journal article" date="2020" name="Nat. Ecol. Evol.">
        <title>Deeply conserved synteny resolves early events in vertebrate evolution.</title>
        <authorList>
            <person name="Simakov O."/>
            <person name="Marletaz F."/>
            <person name="Yue J.X."/>
            <person name="O'Connell B."/>
            <person name="Jenkins J."/>
            <person name="Brandt A."/>
            <person name="Calef R."/>
            <person name="Tung C.H."/>
            <person name="Huang T.K."/>
            <person name="Schmutz J."/>
            <person name="Satoh N."/>
            <person name="Yu J.K."/>
            <person name="Putnam N.H."/>
            <person name="Green R.E."/>
            <person name="Rokhsar D.S."/>
        </authorList>
    </citation>
    <scope>NUCLEOTIDE SEQUENCE [LARGE SCALE GENOMIC DNA]</scope>
    <source>
        <strain evidence="6">S238N-H82</strain>
    </source>
</reference>
<feature type="domain" description="C-type lectin" evidence="4">
    <location>
        <begin position="21"/>
        <end position="144"/>
    </location>
</feature>
<evidence type="ECO:0000256" key="1">
    <source>
        <dbReference type="ARBA" id="ARBA00022729"/>
    </source>
</evidence>
<sequence>MNGGRTNDVLLNSCPSGWSGLGANCYKAFIITPSPTTPPLTFDQAQAECESYNGRLAQPKDQAINDHIVGLRNAGNDQWAAWIGITDEVEGDHRFLDGEQVLVYDNWAQNEPDEAPGEADCVRIEANLVSSPQFANQWRDYPCNLPSIAYICELQGCPAAPPDHPPCVEGICFDPPPFNNGDNCIYRCSRNCTGALSATIVTCNNGAWDGEVPVCESEDRDWEDEG</sequence>
<keyword evidence="2 3" id="KW-1015">Disulfide bond</keyword>
<dbReference type="SMART" id="SM00034">
    <property type="entry name" value="CLECT"/>
    <property type="match status" value="1"/>
</dbReference>
<dbReference type="InterPro" id="IPR016186">
    <property type="entry name" value="C-type_lectin-like/link_sf"/>
</dbReference>
<dbReference type="SUPFAM" id="SSF57535">
    <property type="entry name" value="Complement control module/SCR domain"/>
    <property type="match status" value="1"/>
</dbReference>
<dbReference type="InterPro" id="IPR050801">
    <property type="entry name" value="Ca-Dep_Lectins_ImmuneDev"/>
</dbReference>
<proteinExistence type="predicted"/>
<evidence type="ECO:0000313" key="7">
    <source>
        <dbReference type="RefSeq" id="XP_035695776.1"/>
    </source>
</evidence>
<dbReference type="InterPro" id="IPR035976">
    <property type="entry name" value="Sushi/SCR/CCP_sf"/>
</dbReference>
<accession>A0A9J7NAX3</accession>
<dbReference type="Pfam" id="PF00059">
    <property type="entry name" value="Lectin_C"/>
    <property type="match status" value="1"/>
</dbReference>
<dbReference type="RefSeq" id="XP_035695776.1">
    <property type="nucleotide sequence ID" value="XM_035839883.1"/>
</dbReference>
<evidence type="ECO:0000256" key="2">
    <source>
        <dbReference type="ARBA" id="ARBA00023157"/>
    </source>
</evidence>
<dbReference type="KEGG" id="bfo:118429401"/>
<organism evidence="6 7">
    <name type="scientific">Branchiostoma floridae</name>
    <name type="common">Florida lancelet</name>
    <name type="synonym">Amphioxus</name>
    <dbReference type="NCBI Taxonomy" id="7739"/>
    <lineage>
        <taxon>Eukaryota</taxon>
        <taxon>Metazoa</taxon>
        <taxon>Chordata</taxon>
        <taxon>Cephalochordata</taxon>
        <taxon>Leptocardii</taxon>
        <taxon>Amphioxiformes</taxon>
        <taxon>Branchiostomatidae</taxon>
        <taxon>Branchiostoma</taxon>
    </lineage>
</organism>
<comment type="caution">
    <text evidence="3">Lacks conserved residue(s) required for the propagation of feature annotation.</text>
</comment>
<name>A0A9J7NAX3_BRAFL</name>
<dbReference type="AlphaFoldDB" id="A0A9J7NAX3"/>
<dbReference type="PROSITE" id="PS50923">
    <property type="entry name" value="SUSHI"/>
    <property type="match status" value="1"/>
</dbReference>
<protein>
    <submittedName>
        <fullName evidence="7">Perlucin-like protein</fullName>
    </submittedName>
</protein>
<dbReference type="OrthoDB" id="10255512at2759"/>
<evidence type="ECO:0000313" key="6">
    <source>
        <dbReference type="Proteomes" id="UP000001554"/>
    </source>
</evidence>
<keyword evidence="1" id="KW-0732">Signal</keyword>
<evidence type="ECO:0000259" key="4">
    <source>
        <dbReference type="PROSITE" id="PS50041"/>
    </source>
</evidence>
<dbReference type="PROSITE" id="PS50041">
    <property type="entry name" value="C_TYPE_LECTIN_2"/>
    <property type="match status" value="1"/>
</dbReference>
<dbReference type="Gene3D" id="3.10.100.10">
    <property type="entry name" value="Mannose-Binding Protein A, subunit A"/>
    <property type="match status" value="1"/>
</dbReference>
<evidence type="ECO:0000256" key="3">
    <source>
        <dbReference type="PROSITE-ProRule" id="PRU00302"/>
    </source>
</evidence>
<keyword evidence="3" id="KW-0768">Sushi</keyword>
<keyword evidence="6" id="KW-1185">Reference proteome</keyword>
<dbReference type="PANTHER" id="PTHR22801:SF63">
    <property type="entry name" value="C-TYPE LECTIN DOMAIN-CONTAINING PROTEIN"/>
    <property type="match status" value="1"/>
</dbReference>
<evidence type="ECO:0000259" key="5">
    <source>
        <dbReference type="PROSITE" id="PS50923"/>
    </source>
</evidence>
<dbReference type="InterPro" id="IPR000436">
    <property type="entry name" value="Sushi_SCR_CCP_dom"/>
</dbReference>
<feature type="disulfide bond" evidence="3">
    <location>
        <begin position="188"/>
        <end position="215"/>
    </location>
</feature>
<dbReference type="Proteomes" id="UP000001554">
    <property type="component" value="Chromosome 13"/>
</dbReference>
<dbReference type="GeneID" id="118429401"/>
<dbReference type="PANTHER" id="PTHR22801">
    <property type="entry name" value="LITHOSTATHINE"/>
    <property type="match status" value="1"/>
</dbReference>
<reference evidence="7" key="2">
    <citation type="submission" date="2025-08" db="UniProtKB">
        <authorList>
            <consortium name="RefSeq"/>
        </authorList>
    </citation>
    <scope>IDENTIFICATION</scope>
    <source>
        <strain evidence="7">S238N-H82</strain>
        <tissue evidence="7">Testes</tissue>
    </source>
</reference>
<dbReference type="SUPFAM" id="SSF56436">
    <property type="entry name" value="C-type lectin-like"/>
    <property type="match status" value="1"/>
</dbReference>
<dbReference type="InterPro" id="IPR016187">
    <property type="entry name" value="CTDL_fold"/>
</dbReference>